<dbReference type="Pfam" id="PF00857">
    <property type="entry name" value="Isochorismatase"/>
    <property type="match status" value="1"/>
</dbReference>
<reference evidence="3 4" key="1">
    <citation type="submission" date="2019-09" db="EMBL/GenBank/DDBJ databases">
        <authorList>
            <person name="Depoorter E."/>
        </authorList>
    </citation>
    <scope>NUCLEOTIDE SEQUENCE [LARGE SCALE GENOMIC DNA]</scope>
    <source>
        <strain evidence="3">LMG 30113</strain>
    </source>
</reference>
<dbReference type="EMBL" id="CABVQD010000007">
    <property type="protein sequence ID" value="VWB63799.1"/>
    <property type="molecule type" value="Genomic_DNA"/>
</dbReference>
<dbReference type="Proteomes" id="UP000494330">
    <property type="component" value="Unassembled WGS sequence"/>
</dbReference>
<keyword evidence="1 3" id="KW-0378">Hydrolase</keyword>
<keyword evidence="4" id="KW-1185">Reference proteome</keyword>
<dbReference type="PANTHER" id="PTHR43540:SF1">
    <property type="entry name" value="ISOCHORISMATASE HYDROLASE"/>
    <property type="match status" value="1"/>
</dbReference>
<accession>A0A6J5F1K1</accession>
<feature type="domain" description="Isochorismatase-like" evidence="2">
    <location>
        <begin position="29"/>
        <end position="203"/>
    </location>
</feature>
<gene>
    <name evidence="3" type="ORF">BPA30113_02842</name>
</gene>
<dbReference type="InterPro" id="IPR036380">
    <property type="entry name" value="Isochorismatase-like_sf"/>
</dbReference>
<name>A0A6J5F1K1_9BURK</name>
<evidence type="ECO:0000256" key="1">
    <source>
        <dbReference type="ARBA" id="ARBA00022801"/>
    </source>
</evidence>
<evidence type="ECO:0000313" key="3">
    <source>
        <dbReference type="EMBL" id="VWB63799.1"/>
    </source>
</evidence>
<dbReference type="PANTHER" id="PTHR43540">
    <property type="entry name" value="PEROXYUREIDOACRYLATE/UREIDOACRYLATE AMIDOHYDROLASE-RELATED"/>
    <property type="match status" value="1"/>
</dbReference>
<proteinExistence type="predicted"/>
<dbReference type="GO" id="GO:0016787">
    <property type="term" value="F:hydrolase activity"/>
    <property type="evidence" value="ECO:0007669"/>
    <property type="project" value="UniProtKB-KW"/>
</dbReference>
<dbReference type="RefSeq" id="WP_034200228.1">
    <property type="nucleotide sequence ID" value="NZ_CABVQD010000007.1"/>
</dbReference>
<dbReference type="SUPFAM" id="SSF52499">
    <property type="entry name" value="Isochorismatase-like hydrolases"/>
    <property type="match status" value="1"/>
</dbReference>
<dbReference type="Gene3D" id="3.40.50.850">
    <property type="entry name" value="Isochorismatase-like"/>
    <property type="match status" value="1"/>
</dbReference>
<protein>
    <submittedName>
        <fullName evidence="3">Isochorismatase hydrolase</fullName>
    </submittedName>
</protein>
<dbReference type="InterPro" id="IPR050272">
    <property type="entry name" value="Isochorismatase-like_hydrls"/>
</dbReference>
<evidence type="ECO:0000313" key="4">
    <source>
        <dbReference type="Proteomes" id="UP000494330"/>
    </source>
</evidence>
<evidence type="ECO:0000259" key="2">
    <source>
        <dbReference type="Pfam" id="PF00857"/>
    </source>
</evidence>
<dbReference type="AlphaFoldDB" id="A0A6J5F1K1"/>
<organism evidence="3 4">
    <name type="scientific">Burkholderia paludis</name>
    <dbReference type="NCBI Taxonomy" id="1506587"/>
    <lineage>
        <taxon>Bacteria</taxon>
        <taxon>Pseudomonadati</taxon>
        <taxon>Pseudomonadota</taxon>
        <taxon>Betaproteobacteria</taxon>
        <taxon>Burkholderiales</taxon>
        <taxon>Burkholderiaceae</taxon>
        <taxon>Burkholderia</taxon>
        <taxon>Burkholderia cepacia complex</taxon>
    </lineage>
</organism>
<sequence>MAQPWAESTQSFYASRGIGGRLAPLKKPAVIVVDLIKGFTDPSFPAGSDLTSVVSCTRQVLDAAREANAPVIFTTIAFSPLQARTMTWLRKMTGMRALLEGSVWTEVDERLGRRVDDEPVISKQAASSFTGTHLASMLVDLHVDGVIITGAVTSGCVRATAVDACMAGWPVFVPAECVGDRAQGPHEANLFDIQAKYGEVCSLSDALAMLAPTR</sequence>
<dbReference type="InterPro" id="IPR000868">
    <property type="entry name" value="Isochorismatase-like_dom"/>
</dbReference>